<dbReference type="AlphaFoldDB" id="A0ABD6A872"/>
<comment type="caution">
    <text evidence="2">The sequence shown here is derived from an EMBL/GenBank/DDBJ whole genome shotgun (WGS) entry which is preliminary data.</text>
</comment>
<feature type="transmembrane region" description="Helical" evidence="1">
    <location>
        <begin position="17"/>
        <end position="39"/>
    </location>
</feature>
<feature type="transmembrane region" description="Helical" evidence="1">
    <location>
        <begin position="111"/>
        <end position="132"/>
    </location>
</feature>
<dbReference type="Proteomes" id="UP001596547">
    <property type="component" value="Unassembled WGS sequence"/>
</dbReference>
<keyword evidence="1" id="KW-0472">Membrane</keyword>
<gene>
    <name evidence="2" type="ORF">ACFQPE_05835</name>
</gene>
<organism evidence="2 3">
    <name type="scientific">Halomarina halobia</name>
    <dbReference type="NCBI Taxonomy" id="3033386"/>
    <lineage>
        <taxon>Archaea</taxon>
        <taxon>Methanobacteriati</taxon>
        <taxon>Methanobacteriota</taxon>
        <taxon>Stenosarchaea group</taxon>
        <taxon>Halobacteria</taxon>
        <taxon>Halobacteriales</taxon>
        <taxon>Natronomonadaceae</taxon>
        <taxon>Halomarina</taxon>
    </lineage>
</organism>
<dbReference type="EMBL" id="JBHTBF010000002">
    <property type="protein sequence ID" value="MFC7316317.1"/>
    <property type="molecule type" value="Genomic_DNA"/>
</dbReference>
<keyword evidence="3" id="KW-1185">Reference proteome</keyword>
<name>A0ABD6A872_9EURY</name>
<evidence type="ECO:0000313" key="2">
    <source>
        <dbReference type="EMBL" id="MFC7316317.1"/>
    </source>
</evidence>
<proteinExistence type="predicted"/>
<sequence length="175" mass="17966">MTLTERYEFAILERDEYVAALLSGTLAGLIFASVLLALAPARVRTVGALLAPGAPTLLGLLAWLFLGTALGIGFAPVAALTLDAYLARTMQLTAKSAALRRVLQPLMERSAFATAGAGLGSLYGVVAIALYLVLPPLAAAVTGLAVPLIDAGVLGALLYGPMLGAGYGHVRSAYR</sequence>
<evidence type="ECO:0000256" key="1">
    <source>
        <dbReference type="SAM" id="Phobius"/>
    </source>
</evidence>
<dbReference type="RefSeq" id="WP_276304424.1">
    <property type="nucleotide sequence ID" value="NZ_CP119992.1"/>
</dbReference>
<keyword evidence="1" id="KW-1133">Transmembrane helix</keyword>
<keyword evidence="1" id="KW-0812">Transmembrane</keyword>
<evidence type="ECO:0000313" key="3">
    <source>
        <dbReference type="Proteomes" id="UP001596547"/>
    </source>
</evidence>
<feature type="transmembrane region" description="Helical" evidence="1">
    <location>
        <begin position="138"/>
        <end position="159"/>
    </location>
</feature>
<dbReference type="GeneID" id="79313965"/>
<accession>A0ABD6A872</accession>
<protein>
    <submittedName>
        <fullName evidence="2">Uncharacterized protein</fullName>
    </submittedName>
</protein>
<reference evidence="2 3" key="1">
    <citation type="journal article" date="2019" name="Int. J. Syst. Evol. Microbiol.">
        <title>The Global Catalogue of Microorganisms (GCM) 10K type strain sequencing project: providing services to taxonomists for standard genome sequencing and annotation.</title>
        <authorList>
            <consortium name="The Broad Institute Genomics Platform"/>
            <consortium name="The Broad Institute Genome Sequencing Center for Infectious Disease"/>
            <person name="Wu L."/>
            <person name="Ma J."/>
        </authorList>
    </citation>
    <scope>NUCLEOTIDE SEQUENCE [LARGE SCALE GENOMIC DNA]</scope>
    <source>
        <strain evidence="2 3">PSR21</strain>
    </source>
</reference>